<sequence>MIKNSEVFDEVTDQAMKRENRNDFYAGFIGKLQWAMRNAERNNRESISLDEITELAEEMEAKTKK</sequence>
<name>A0A845E6G4_9BACI</name>
<evidence type="ECO:0000313" key="2">
    <source>
        <dbReference type="Proteomes" id="UP000447393"/>
    </source>
</evidence>
<dbReference type="RefSeq" id="WP_160915601.1">
    <property type="nucleotide sequence ID" value="NZ_WMEZ01000004.1"/>
</dbReference>
<proteinExistence type="predicted"/>
<dbReference type="Proteomes" id="UP000447393">
    <property type="component" value="Unassembled WGS sequence"/>
</dbReference>
<reference evidence="1 2" key="1">
    <citation type="submission" date="2019-11" db="EMBL/GenBank/DDBJ databases">
        <title>Genome sequences of 17 halophilic strains isolated from different environments.</title>
        <authorList>
            <person name="Furrow R.E."/>
        </authorList>
    </citation>
    <scope>NUCLEOTIDE SEQUENCE [LARGE SCALE GENOMIC DNA]</scope>
    <source>
        <strain evidence="1 2">22505_10_Sand</strain>
    </source>
</reference>
<accession>A0A845E6G4</accession>
<dbReference type="AlphaFoldDB" id="A0A845E6G4"/>
<dbReference type="EMBL" id="WMEZ01000004">
    <property type="protein sequence ID" value="MYL50283.1"/>
    <property type="molecule type" value="Genomic_DNA"/>
</dbReference>
<gene>
    <name evidence="1" type="ORF">GLV98_12365</name>
</gene>
<comment type="caution">
    <text evidence="1">The sequence shown here is derived from an EMBL/GenBank/DDBJ whole genome shotgun (WGS) entry which is preliminary data.</text>
</comment>
<evidence type="ECO:0000313" key="1">
    <source>
        <dbReference type="EMBL" id="MYL50283.1"/>
    </source>
</evidence>
<organism evidence="1 2">
    <name type="scientific">Halobacillus litoralis</name>
    <dbReference type="NCBI Taxonomy" id="45668"/>
    <lineage>
        <taxon>Bacteria</taxon>
        <taxon>Bacillati</taxon>
        <taxon>Bacillota</taxon>
        <taxon>Bacilli</taxon>
        <taxon>Bacillales</taxon>
        <taxon>Bacillaceae</taxon>
        <taxon>Halobacillus</taxon>
    </lineage>
</organism>
<protein>
    <submittedName>
        <fullName evidence="1">Uncharacterized protein</fullName>
    </submittedName>
</protein>